<dbReference type="PANTHER" id="PTHR30204:SF96">
    <property type="entry name" value="CHROMOSOME-ANCHORING PROTEIN RACA"/>
    <property type="match status" value="1"/>
</dbReference>
<dbReference type="PANTHER" id="PTHR30204">
    <property type="entry name" value="REDOX-CYCLING DRUG-SENSING TRANSCRIPTIONAL ACTIVATOR SOXR"/>
    <property type="match status" value="1"/>
</dbReference>
<dbReference type="AlphaFoldDB" id="K6DX16"/>
<feature type="coiled-coil region" evidence="2">
    <location>
        <begin position="90"/>
        <end position="117"/>
    </location>
</feature>
<dbReference type="PROSITE" id="PS50937">
    <property type="entry name" value="HTH_MERR_2"/>
    <property type="match status" value="1"/>
</dbReference>
<dbReference type="GO" id="GO:0003677">
    <property type="term" value="F:DNA binding"/>
    <property type="evidence" value="ECO:0007669"/>
    <property type="project" value="UniProtKB-KW"/>
</dbReference>
<organism evidence="4 5">
    <name type="scientific">Neobacillus bataviensis LMG 21833</name>
    <dbReference type="NCBI Taxonomy" id="1117379"/>
    <lineage>
        <taxon>Bacteria</taxon>
        <taxon>Bacillati</taxon>
        <taxon>Bacillota</taxon>
        <taxon>Bacilli</taxon>
        <taxon>Bacillales</taxon>
        <taxon>Bacillaceae</taxon>
        <taxon>Neobacillus</taxon>
    </lineage>
</organism>
<sequence length="405" mass="47265">MRIGKFAETNDLSIDTIRHYMDLGIIVPEKSGGHYFFDEQCQNELEHILELKGMGFSLHEIKMIFFYKNFGKLLDYDEDSYYRTLFLDKFKKLEEEIKNLIEIKDRLKLKLEHISTKSTDSTFMMGVDLQILDLLKCLRCGETLILQDGIISRNQIMDGKLHCDCGTEYLIESGIVKVGESNSSIMGLTIEHQIHEYIQETDPLYLENLQKGLHWSKRKLDQVDLHHRVLLELGSGFGFFLRNIFQDLPDDCLYIAVDHSLEKQRILKSLLERTGSKRRILFICADFLEIPIKDHSVDMIIDSSGTSNYSFHHDTFLLHEVDSLVKSDGFLLGTYIAFKNFSPKSKISAKFRDNFTVDKIRKNIDKLKYKPLEERNSEYVDKGGRYEDFFVKGEEIFSYSFFGKR</sequence>
<dbReference type="Pfam" id="PF13649">
    <property type="entry name" value="Methyltransf_25"/>
    <property type="match status" value="1"/>
</dbReference>
<keyword evidence="1" id="KW-0238">DNA-binding</keyword>
<evidence type="ECO:0000256" key="1">
    <source>
        <dbReference type="ARBA" id="ARBA00023125"/>
    </source>
</evidence>
<dbReference type="GO" id="GO:0003700">
    <property type="term" value="F:DNA-binding transcription factor activity"/>
    <property type="evidence" value="ECO:0007669"/>
    <property type="project" value="InterPro"/>
</dbReference>
<proteinExistence type="predicted"/>
<gene>
    <name evidence="4" type="ORF">BABA_20546</name>
</gene>
<dbReference type="SUPFAM" id="SSF53335">
    <property type="entry name" value="S-adenosyl-L-methionine-dependent methyltransferases"/>
    <property type="match status" value="1"/>
</dbReference>
<feature type="domain" description="HTH merR-type" evidence="3">
    <location>
        <begin position="1"/>
        <end position="67"/>
    </location>
</feature>
<keyword evidence="2" id="KW-0175">Coiled coil</keyword>
<dbReference type="InterPro" id="IPR009061">
    <property type="entry name" value="DNA-bd_dom_put_sf"/>
</dbReference>
<dbReference type="RefSeq" id="WP_007087102.1">
    <property type="nucleotide sequence ID" value="NZ_AJLS01000134.1"/>
</dbReference>
<keyword evidence="5" id="KW-1185">Reference proteome</keyword>
<dbReference type="STRING" id="1117379.BABA_20546"/>
<dbReference type="EMBL" id="AJLS01000134">
    <property type="protein sequence ID" value="EKN65401.1"/>
    <property type="molecule type" value="Genomic_DNA"/>
</dbReference>
<dbReference type="InterPro" id="IPR047057">
    <property type="entry name" value="MerR_fam"/>
</dbReference>
<evidence type="ECO:0000259" key="3">
    <source>
        <dbReference type="PROSITE" id="PS50937"/>
    </source>
</evidence>
<dbReference type="Gene3D" id="3.40.50.150">
    <property type="entry name" value="Vaccinia Virus protein VP39"/>
    <property type="match status" value="1"/>
</dbReference>
<evidence type="ECO:0000256" key="2">
    <source>
        <dbReference type="SAM" id="Coils"/>
    </source>
</evidence>
<dbReference type="InterPro" id="IPR029063">
    <property type="entry name" value="SAM-dependent_MTases_sf"/>
</dbReference>
<dbReference type="SUPFAM" id="SSF46955">
    <property type="entry name" value="Putative DNA-binding domain"/>
    <property type="match status" value="1"/>
</dbReference>
<dbReference type="Proteomes" id="UP000006316">
    <property type="component" value="Unassembled WGS sequence"/>
</dbReference>
<dbReference type="PATRIC" id="fig|1117379.3.peg.4259"/>
<dbReference type="SMART" id="SM00422">
    <property type="entry name" value="HTH_MERR"/>
    <property type="match status" value="1"/>
</dbReference>
<evidence type="ECO:0000313" key="4">
    <source>
        <dbReference type="EMBL" id="EKN65401.1"/>
    </source>
</evidence>
<dbReference type="OrthoDB" id="1770985at2"/>
<dbReference type="Pfam" id="PF13411">
    <property type="entry name" value="MerR_1"/>
    <property type="match status" value="1"/>
</dbReference>
<evidence type="ECO:0000313" key="5">
    <source>
        <dbReference type="Proteomes" id="UP000006316"/>
    </source>
</evidence>
<dbReference type="InterPro" id="IPR000551">
    <property type="entry name" value="MerR-type_HTH_dom"/>
</dbReference>
<dbReference type="eggNOG" id="COG0789">
    <property type="taxonomic scope" value="Bacteria"/>
</dbReference>
<protein>
    <recommendedName>
        <fullName evidence="3">HTH merR-type domain-containing protein</fullName>
    </recommendedName>
</protein>
<reference evidence="4 5" key="1">
    <citation type="journal article" date="2012" name="Front. Microbiol.">
        <title>Redundancy and modularity in membrane-associated dissimilatory nitrate reduction in Bacillus.</title>
        <authorList>
            <person name="Heylen K."/>
            <person name="Keltjens J."/>
        </authorList>
    </citation>
    <scope>NUCLEOTIDE SEQUENCE [LARGE SCALE GENOMIC DNA]</scope>
    <source>
        <strain evidence="5">LMG 21833T</strain>
    </source>
</reference>
<accession>K6DX16</accession>
<comment type="caution">
    <text evidence="4">The sequence shown here is derived from an EMBL/GenBank/DDBJ whole genome shotgun (WGS) entry which is preliminary data.</text>
</comment>
<name>K6DX16_9BACI</name>
<dbReference type="InterPro" id="IPR041698">
    <property type="entry name" value="Methyltransf_25"/>
</dbReference>
<dbReference type="Gene3D" id="1.10.1660.10">
    <property type="match status" value="1"/>
</dbReference>